<feature type="active site" description="Proton donor" evidence="8">
    <location>
        <position position="77"/>
    </location>
</feature>
<dbReference type="BioCyc" id="SCEL448385:SCE_RS13275-MONOMER"/>
<dbReference type="GO" id="GO:0002100">
    <property type="term" value="P:tRNA wobble adenosine to inosine editing"/>
    <property type="evidence" value="ECO:0007669"/>
    <property type="project" value="UniProtKB-UniRule"/>
</dbReference>
<feature type="binding site" evidence="8">
    <location>
        <position position="75"/>
    </location>
    <ligand>
        <name>Zn(2+)</name>
        <dbReference type="ChEBI" id="CHEBI:29105"/>
        <note>catalytic</note>
    </ligand>
</feature>
<dbReference type="EMBL" id="AM746676">
    <property type="protein sequence ID" value="CAN92745.1"/>
    <property type="molecule type" value="Genomic_DNA"/>
</dbReference>
<dbReference type="eggNOG" id="COG0590">
    <property type="taxonomic scope" value="Bacteria"/>
</dbReference>
<dbReference type="InterPro" id="IPR016192">
    <property type="entry name" value="APOBEC/CMP_deaminase_Zn-bd"/>
</dbReference>
<dbReference type="InterPro" id="IPR002125">
    <property type="entry name" value="CMP_dCMP_dom"/>
</dbReference>
<dbReference type="Pfam" id="PF14437">
    <property type="entry name" value="MafB19-deam"/>
    <property type="match status" value="1"/>
</dbReference>
<organism evidence="10 11">
    <name type="scientific">Sorangium cellulosum (strain So ce56)</name>
    <name type="common">Polyangium cellulosum (strain So ce56)</name>
    <dbReference type="NCBI Taxonomy" id="448385"/>
    <lineage>
        <taxon>Bacteria</taxon>
        <taxon>Pseudomonadati</taxon>
        <taxon>Myxococcota</taxon>
        <taxon>Polyangia</taxon>
        <taxon>Polyangiales</taxon>
        <taxon>Polyangiaceae</taxon>
        <taxon>Sorangium</taxon>
    </lineage>
</organism>
<keyword evidence="11" id="KW-1185">Reference proteome</keyword>
<comment type="cofactor">
    <cofactor evidence="8">
        <name>Zn(2+)</name>
        <dbReference type="ChEBI" id="CHEBI:29105"/>
    </cofactor>
    <text evidence="8">Binds 1 zinc ion per subunit.</text>
</comment>
<dbReference type="PROSITE" id="PS00903">
    <property type="entry name" value="CYT_DCMP_DEAMINASES_1"/>
    <property type="match status" value="1"/>
</dbReference>
<evidence type="ECO:0000256" key="2">
    <source>
        <dbReference type="ARBA" id="ARBA00011738"/>
    </source>
</evidence>
<keyword evidence="3 8" id="KW-0819">tRNA processing</keyword>
<gene>
    <name evidence="10" type="primary">cumB</name>
    <name evidence="8" type="synonym">tadA</name>
    <name evidence="10" type="ordered locus">sce2586</name>
</gene>
<evidence type="ECO:0000256" key="6">
    <source>
        <dbReference type="ARBA" id="ARBA00022833"/>
    </source>
</evidence>
<keyword evidence="5 8" id="KW-0378">Hydrolase</keyword>
<evidence type="ECO:0000256" key="7">
    <source>
        <dbReference type="ARBA" id="ARBA00048045"/>
    </source>
</evidence>
<dbReference type="SUPFAM" id="SSF53927">
    <property type="entry name" value="Cytidine deaminase-like"/>
    <property type="match status" value="1"/>
</dbReference>
<dbReference type="AlphaFoldDB" id="A9G6W0"/>
<dbReference type="FunFam" id="3.40.140.10:FF:000005">
    <property type="entry name" value="tRNA-specific adenosine deaminase"/>
    <property type="match status" value="1"/>
</dbReference>
<proteinExistence type="inferred from homology"/>
<dbReference type="PROSITE" id="PS51747">
    <property type="entry name" value="CYT_DCMP_DEAMINASES_2"/>
    <property type="match status" value="1"/>
</dbReference>
<evidence type="ECO:0000256" key="8">
    <source>
        <dbReference type="HAMAP-Rule" id="MF_00972"/>
    </source>
</evidence>
<keyword evidence="6 8" id="KW-0862">Zinc</keyword>
<comment type="function">
    <text evidence="8">Catalyzes the deamination of adenosine to inosine at the wobble position 34 of tRNA(Arg2).</text>
</comment>
<evidence type="ECO:0000313" key="11">
    <source>
        <dbReference type="Proteomes" id="UP000002139"/>
    </source>
</evidence>
<comment type="similarity">
    <text evidence="1">Belongs to the cytidine and deoxycytidylate deaminase family. ADAT2 subfamily.</text>
</comment>
<dbReference type="InterPro" id="IPR058535">
    <property type="entry name" value="MafB19-deam"/>
</dbReference>
<protein>
    <recommendedName>
        <fullName evidence="8">tRNA-specific adenosine deaminase</fullName>
        <ecNumber evidence="8">3.5.4.33</ecNumber>
    </recommendedName>
</protein>
<dbReference type="CDD" id="cd01285">
    <property type="entry name" value="nucleoside_deaminase"/>
    <property type="match status" value="1"/>
</dbReference>
<feature type="binding site" evidence="8">
    <location>
        <position position="105"/>
    </location>
    <ligand>
        <name>Zn(2+)</name>
        <dbReference type="ChEBI" id="CHEBI:29105"/>
        <note>catalytic</note>
    </ligand>
</feature>
<name>A9G6W0_SORC5</name>
<dbReference type="KEGG" id="scl:sce2586"/>
<evidence type="ECO:0000256" key="3">
    <source>
        <dbReference type="ARBA" id="ARBA00022694"/>
    </source>
</evidence>
<dbReference type="Proteomes" id="UP000002139">
    <property type="component" value="Chromosome"/>
</dbReference>
<dbReference type="GO" id="GO:0008270">
    <property type="term" value="F:zinc ion binding"/>
    <property type="evidence" value="ECO:0007669"/>
    <property type="project" value="UniProtKB-UniRule"/>
</dbReference>
<feature type="domain" description="CMP/dCMP-type deaminase" evidence="9">
    <location>
        <begin position="23"/>
        <end position="151"/>
    </location>
</feature>
<keyword evidence="4 8" id="KW-0479">Metal-binding</keyword>
<dbReference type="STRING" id="448385.sce2586"/>
<dbReference type="InterPro" id="IPR016193">
    <property type="entry name" value="Cytidine_deaminase-like"/>
</dbReference>
<sequence length="177" mass="18643">MVVMDDGADLLLSPVAQPEEPASVDARWMREALAEAEAAAGAGDVPVGALVVDAAGTVLARGRNRREIDQDPTGHAEVDALRAAARRLGHWRLEGATVYATLEPCPMCAGALVNARIARLVYGCPDPKAGAVDTLFAIGRDNRLNHRFAVTSGVLADECAGVLRAFFAKLRTAASKR</sequence>
<reference evidence="10 11" key="1">
    <citation type="journal article" date="2007" name="Nat. Biotechnol.">
        <title>Complete genome sequence of the myxobacterium Sorangium cellulosum.</title>
        <authorList>
            <person name="Schneiker S."/>
            <person name="Perlova O."/>
            <person name="Kaiser O."/>
            <person name="Gerth K."/>
            <person name="Alici A."/>
            <person name="Altmeyer M.O."/>
            <person name="Bartels D."/>
            <person name="Bekel T."/>
            <person name="Beyer S."/>
            <person name="Bode E."/>
            <person name="Bode H.B."/>
            <person name="Bolten C.J."/>
            <person name="Choudhuri J.V."/>
            <person name="Doss S."/>
            <person name="Elnakady Y.A."/>
            <person name="Frank B."/>
            <person name="Gaigalat L."/>
            <person name="Goesmann A."/>
            <person name="Groeger C."/>
            <person name="Gross F."/>
            <person name="Jelsbak L."/>
            <person name="Jelsbak L."/>
            <person name="Kalinowski J."/>
            <person name="Kegler C."/>
            <person name="Knauber T."/>
            <person name="Konietzny S."/>
            <person name="Kopp M."/>
            <person name="Krause L."/>
            <person name="Krug D."/>
            <person name="Linke B."/>
            <person name="Mahmud T."/>
            <person name="Martinez-Arias R."/>
            <person name="McHardy A.C."/>
            <person name="Merai M."/>
            <person name="Meyer F."/>
            <person name="Mormann S."/>
            <person name="Munoz-Dorado J."/>
            <person name="Perez J."/>
            <person name="Pradella S."/>
            <person name="Rachid S."/>
            <person name="Raddatz G."/>
            <person name="Rosenau F."/>
            <person name="Rueckert C."/>
            <person name="Sasse F."/>
            <person name="Scharfe M."/>
            <person name="Schuster S.C."/>
            <person name="Suen G."/>
            <person name="Treuner-Lange A."/>
            <person name="Velicer G.J."/>
            <person name="Vorholter F.-J."/>
            <person name="Weissman K.J."/>
            <person name="Welch R.D."/>
            <person name="Wenzel S.C."/>
            <person name="Whitworth D.E."/>
            <person name="Wilhelm S."/>
            <person name="Wittmann C."/>
            <person name="Bloecker H."/>
            <person name="Puehler A."/>
            <person name="Mueller R."/>
        </authorList>
    </citation>
    <scope>NUCLEOTIDE SEQUENCE [LARGE SCALE GENOMIC DNA]</scope>
    <source>
        <strain evidence="11">So ce56</strain>
    </source>
</reference>
<comment type="subunit">
    <text evidence="2 8">Homodimer.</text>
</comment>
<dbReference type="HAMAP" id="MF_00972">
    <property type="entry name" value="tRNA_aden_deaminase"/>
    <property type="match status" value="1"/>
</dbReference>
<feature type="binding site" evidence="8">
    <location>
        <position position="108"/>
    </location>
    <ligand>
        <name>Zn(2+)</name>
        <dbReference type="ChEBI" id="CHEBI:29105"/>
        <note>catalytic</note>
    </ligand>
</feature>
<evidence type="ECO:0000313" key="10">
    <source>
        <dbReference type="EMBL" id="CAN92745.1"/>
    </source>
</evidence>
<evidence type="ECO:0000256" key="1">
    <source>
        <dbReference type="ARBA" id="ARBA00010669"/>
    </source>
</evidence>
<accession>A9G6W0</accession>
<evidence type="ECO:0000256" key="4">
    <source>
        <dbReference type="ARBA" id="ARBA00022723"/>
    </source>
</evidence>
<dbReference type="GO" id="GO:0052717">
    <property type="term" value="F:tRNA-specific adenosine-34 deaminase activity"/>
    <property type="evidence" value="ECO:0007669"/>
    <property type="project" value="UniProtKB-UniRule"/>
</dbReference>
<dbReference type="PANTHER" id="PTHR11079">
    <property type="entry name" value="CYTOSINE DEAMINASE FAMILY MEMBER"/>
    <property type="match status" value="1"/>
</dbReference>
<dbReference type="InterPro" id="IPR028883">
    <property type="entry name" value="tRNA_aden_deaminase"/>
</dbReference>
<evidence type="ECO:0000259" key="9">
    <source>
        <dbReference type="PROSITE" id="PS51747"/>
    </source>
</evidence>
<dbReference type="NCBIfam" id="NF008113">
    <property type="entry name" value="PRK10860.1"/>
    <property type="match status" value="1"/>
</dbReference>
<comment type="catalytic activity">
    <reaction evidence="7 8">
        <text>adenosine(34) in tRNA + H2O + H(+) = inosine(34) in tRNA + NH4(+)</text>
        <dbReference type="Rhea" id="RHEA:43168"/>
        <dbReference type="Rhea" id="RHEA-COMP:10373"/>
        <dbReference type="Rhea" id="RHEA-COMP:10374"/>
        <dbReference type="ChEBI" id="CHEBI:15377"/>
        <dbReference type="ChEBI" id="CHEBI:15378"/>
        <dbReference type="ChEBI" id="CHEBI:28938"/>
        <dbReference type="ChEBI" id="CHEBI:74411"/>
        <dbReference type="ChEBI" id="CHEBI:82852"/>
        <dbReference type="EC" id="3.5.4.33"/>
    </reaction>
</comment>
<evidence type="ECO:0000256" key="5">
    <source>
        <dbReference type="ARBA" id="ARBA00022801"/>
    </source>
</evidence>
<dbReference type="HOGENOM" id="CLU_025810_3_2_7"/>
<dbReference type="PANTHER" id="PTHR11079:SF202">
    <property type="entry name" value="TRNA-SPECIFIC ADENOSINE DEAMINASE"/>
    <property type="match status" value="1"/>
</dbReference>
<dbReference type="EC" id="3.5.4.33" evidence="8"/>
<dbReference type="Gene3D" id="3.40.140.10">
    <property type="entry name" value="Cytidine Deaminase, domain 2"/>
    <property type="match status" value="1"/>
</dbReference>